<reference evidence="1 2" key="1">
    <citation type="journal article" date="2013" name="Genome Announc.">
        <title>Draft Genome Sequence for Desulfovibrio africanus Strain PCS.</title>
        <authorList>
            <person name="Brown S.D."/>
            <person name="Utturkar S.M."/>
            <person name="Arkin A.P."/>
            <person name="Deutschbauer A.M."/>
            <person name="Elias D.A."/>
            <person name="Hazen T.C."/>
            <person name="Chakraborty R."/>
        </authorList>
    </citation>
    <scope>NUCLEOTIDE SEQUENCE [LARGE SCALE GENOMIC DNA]</scope>
    <source>
        <strain evidence="1 2">PCS</strain>
    </source>
</reference>
<dbReference type="AlphaFoldDB" id="M5PX62"/>
<name>M5PX62_DESAF</name>
<dbReference type="EMBL" id="AOSV01000003">
    <property type="protein sequence ID" value="EMG38560.1"/>
    <property type="molecule type" value="Genomic_DNA"/>
</dbReference>
<proteinExistence type="predicted"/>
<organism evidence="1 2">
    <name type="scientific">Desulfocurvibacter africanus PCS</name>
    <dbReference type="NCBI Taxonomy" id="1262666"/>
    <lineage>
        <taxon>Bacteria</taxon>
        <taxon>Pseudomonadati</taxon>
        <taxon>Thermodesulfobacteriota</taxon>
        <taxon>Desulfovibrionia</taxon>
        <taxon>Desulfovibrionales</taxon>
        <taxon>Desulfovibrionaceae</taxon>
        <taxon>Desulfocurvibacter</taxon>
    </lineage>
</organism>
<sequence>MVELTESARAQLQKYFEDKRISAIRIYLASGG</sequence>
<dbReference type="Proteomes" id="UP000011922">
    <property type="component" value="Unassembled WGS sequence"/>
</dbReference>
<protein>
    <submittedName>
        <fullName evidence="1">Uncharacterized protein</fullName>
    </submittedName>
</protein>
<accession>M5PX62</accession>
<comment type="caution">
    <text evidence="1">The sequence shown here is derived from an EMBL/GenBank/DDBJ whole genome shotgun (WGS) entry which is preliminary data.</text>
</comment>
<evidence type="ECO:0000313" key="1">
    <source>
        <dbReference type="EMBL" id="EMG38560.1"/>
    </source>
</evidence>
<gene>
    <name evidence="1" type="ORF">PCS_00188</name>
</gene>
<evidence type="ECO:0000313" key="2">
    <source>
        <dbReference type="Proteomes" id="UP000011922"/>
    </source>
</evidence>